<keyword evidence="4" id="KW-0285">Flavoprotein</keyword>
<proteinExistence type="inferred from homology"/>
<dbReference type="FunFam" id="3.20.20.70:FF:000154">
    <property type="entry name" value="Probable nitronate monooxygenase"/>
    <property type="match status" value="1"/>
</dbReference>
<evidence type="ECO:0000256" key="1">
    <source>
        <dbReference type="ARBA" id="ARBA00001917"/>
    </source>
</evidence>
<dbReference type="GO" id="GO:0009636">
    <property type="term" value="P:response to toxic substance"/>
    <property type="evidence" value="ECO:0007669"/>
    <property type="project" value="UniProtKB-KW"/>
</dbReference>
<organism evidence="12 13">
    <name type="scientific">Bordetella genomosp. 5</name>
    <dbReference type="NCBI Taxonomy" id="1395608"/>
    <lineage>
        <taxon>Bacteria</taxon>
        <taxon>Pseudomonadati</taxon>
        <taxon>Pseudomonadota</taxon>
        <taxon>Betaproteobacteria</taxon>
        <taxon>Burkholderiales</taxon>
        <taxon>Alcaligenaceae</taxon>
        <taxon>Bordetella</taxon>
    </lineage>
</organism>
<comment type="cofactor">
    <cofactor evidence="1">
        <name>FMN</name>
        <dbReference type="ChEBI" id="CHEBI:58210"/>
    </cofactor>
</comment>
<dbReference type="CDD" id="cd04730">
    <property type="entry name" value="NPD_like"/>
    <property type="match status" value="1"/>
</dbReference>
<comment type="caution">
    <text evidence="12">The sequence shown here is derived from an EMBL/GenBank/DDBJ whole genome shotgun (WGS) entry which is preliminary data.</text>
</comment>
<dbReference type="AlphaFoldDB" id="A0A261T913"/>
<keyword evidence="6" id="KW-0547">Nucleotide-binding</keyword>
<dbReference type="InterPro" id="IPR004136">
    <property type="entry name" value="NMO"/>
</dbReference>
<evidence type="ECO:0000256" key="9">
    <source>
        <dbReference type="ARBA" id="ARBA00031155"/>
    </source>
</evidence>
<evidence type="ECO:0000256" key="11">
    <source>
        <dbReference type="ARBA" id="ARBA00067136"/>
    </source>
</evidence>
<evidence type="ECO:0000256" key="5">
    <source>
        <dbReference type="ARBA" id="ARBA00022643"/>
    </source>
</evidence>
<comment type="similarity">
    <text evidence="2">Belongs to the nitronate monooxygenase family. NMO class I subfamily.</text>
</comment>
<evidence type="ECO:0000256" key="2">
    <source>
        <dbReference type="ARBA" id="ARBA00009881"/>
    </source>
</evidence>
<gene>
    <name evidence="12" type="ORF">CAL25_21445</name>
</gene>
<dbReference type="GO" id="GO:0000166">
    <property type="term" value="F:nucleotide binding"/>
    <property type="evidence" value="ECO:0007669"/>
    <property type="project" value="UniProtKB-KW"/>
</dbReference>
<dbReference type="OrthoDB" id="9778912at2"/>
<keyword evidence="13" id="KW-1185">Reference proteome</keyword>
<dbReference type="PANTHER" id="PTHR42747:SF3">
    <property type="entry name" value="NITRONATE MONOOXYGENASE-RELATED"/>
    <property type="match status" value="1"/>
</dbReference>
<dbReference type="Proteomes" id="UP000216913">
    <property type="component" value="Unassembled WGS sequence"/>
</dbReference>
<dbReference type="Pfam" id="PF03060">
    <property type="entry name" value="NMO"/>
    <property type="match status" value="1"/>
</dbReference>
<dbReference type="SUPFAM" id="SSF51412">
    <property type="entry name" value="Inosine monophosphate dehydrogenase (IMPDH)"/>
    <property type="match status" value="1"/>
</dbReference>
<dbReference type="InterPro" id="IPR013785">
    <property type="entry name" value="Aldolase_TIM"/>
</dbReference>
<evidence type="ECO:0000256" key="6">
    <source>
        <dbReference type="ARBA" id="ARBA00022741"/>
    </source>
</evidence>
<dbReference type="RefSeq" id="WP_094803654.1">
    <property type="nucleotide sequence ID" value="NZ_NEVP01000012.1"/>
</dbReference>
<evidence type="ECO:0000313" key="12">
    <source>
        <dbReference type="EMBL" id="OZI45791.1"/>
    </source>
</evidence>
<evidence type="ECO:0000256" key="10">
    <source>
        <dbReference type="ARBA" id="ARBA00049401"/>
    </source>
</evidence>
<keyword evidence="8 12" id="KW-0503">Monooxygenase</keyword>
<keyword evidence="3" id="KW-0216">Detoxification</keyword>
<comment type="catalytic activity">
    <reaction evidence="10">
        <text>3 propionate 3-nitronate + 3 O2 + H2O = 3 3-oxopropanoate + 2 nitrate + nitrite + H2O2 + 3 H(+)</text>
        <dbReference type="Rhea" id="RHEA:57332"/>
        <dbReference type="ChEBI" id="CHEBI:15377"/>
        <dbReference type="ChEBI" id="CHEBI:15378"/>
        <dbReference type="ChEBI" id="CHEBI:15379"/>
        <dbReference type="ChEBI" id="CHEBI:16240"/>
        <dbReference type="ChEBI" id="CHEBI:16301"/>
        <dbReference type="ChEBI" id="CHEBI:17632"/>
        <dbReference type="ChEBI" id="CHEBI:33190"/>
        <dbReference type="ChEBI" id="CHEBI:136067"/>
    </reaction>
</comment>
<dbReference type="Gene3D" id="3.20.20.70">
    <property type="entry name" value="Aldolase class I"/>
    <property type="match status" value="1"/>
</dbReference>
<dbReference type="PANTHER" id="PTHR42747">
    <property type="entry name" value="NITRONATE MONOOXYGENASE-RELATED"/>
    <property type="match status" value="1"/>
</dbReference>
<protein>
    <recommendedName>
        <fullName evidence="11">Nitronate monooxygenase</fullName>
    </recommendedName>
    <alternativeName>
        <fullName evidence="9">Propionate 3-nitronate monooxygenase</fullName>
    </alternativeName>
</protein>
<evidence type="ECO:0000256" key="3">
    <source>
        <dbReference type="ARBA" id="ARBA00022575"/>
    </source>
</evidence>
<keyword evidence="5" id="KW-0288">FMN</keyword>
<evidence type="ECO:0000313" key="13">
    <source>
        <dbReference type="Proteomes" id="UP000216913"/>
    </source>
</evidence>
<name>A0A261T913_9BORD</name>
<dbReference type="PROSITE" id="PS51257">
    <property type="entry name" value="PROKAR_LIPOPROTEIN"/>
    <property type="match status" value="1"/>
</dbReference>
<keyword evidence="7" id="KW-0560">Oxidoreductase</keyword>
<reference evidence="12 13" key="1">
    <citation type="submission" date="2017-05" db="EMBL/GenBank/DDBJ databases">
        <title>Complete and WGS of Bordetella genogroups.</title>
        <authorList>
            <person name="Spilker T."/>
            <person name="LiPuma J."/>
        </authorList>
    </citation>
    <scope>NUCLEOTIDE SEQUENCE [LARGE SCALE GENOMIC DNA]</scope>
    <source>
        <strain evidence="12 13">AU10456</strain>
    </source>
</reference>
<dbReference type="EMBL" id="NEVP01000012">
    <property type="protein sequence ID" value="OZI45791.1"/>
    <property type="molecule type" value="Genomic_DNA"/>
</dbReference>
<evidence type="ECO:0000256" key="8">
    <source>
        <dbReference type="ARBA" id="ARBA00023033"/>
    </source>
</evidence>
<dbReference type="GO" id="GO:0018580">
    <property type="term" value="F:nitronate monooxygenase activity"/>
    <property type="evidence" value="ECO:0007669"/>
    <property type="project" value="InterPro"/>
</dbReference>
<sequence>MNRSLVQRFGLSLPLIQAPMAGVAPPALVAAACNAGALGFLAVGAMDASGARQAIEQTRALTDRPFGVNVFCHAPAQADPARDARWLQYLQPQFEKFGAAPPAALREIYGTFVTDSAMLDVLVQARPAAVGFHFGLPGADRIAALKEAGILLMASATSTSEALAIEAAGVDVIVAQGIEAGGHRGVFDPRAPDAQLETLALVRELREQVALPIVAAGGIMDGRDIAAALAAGAELAQMGTAFVGCPESSADAAYRSALARPDVRTVLTSAISGRPARGIANVLTALGEAPDRPPIPDYPTAYDAGKALHAAAKAGGSADYAAQWAGRNAARARALPAAELIAQLKQQLEAAA</sequence>
<evidence type="ECO:0000256" key="7">
    <source>
        <dbReference type="ARBA" id="ARBA00023002"/>
    </source>
</evidence>
<accession>A0A261T913</accession>
<evidence type="ECO:0000256" key="4">
    <source>
        <dbReference type="ARBA" id="ARBA00022630"/>
    </source>
</evidence>